<feature type="region of interest" description="Disordered" evidence="1">
    <location>
        <begin position="701"/>
        <end position="720"/>
    </location>
</feature>
<protein>
    <submittedName>
        <fullName evidence="3">Uncharacterized protein</fullName>
    </submittedName>
</protein>
<evidence type="ECO:0000313" key="3">
    <source>
        <dbReference type="EMBL" id="KNE66504.1"/>
    </source>
</evidence>
<gene>
    <name evidence="3" type="ORF">AMAG_11637</name>
</gene>
<evidence type="ECO:0000256" key="1">
    <source>
        <dbReference type="SAM" id="MobiDB-lite"/>
    </source>
</evidence>
<evidence type="ECO:0000256" key="2">
    <source>
        <dbReference type="SAM" id="Phobius"/>
    </source>
</evidence>
<organism evidence="3 4">
    <name type="scientific">Allomyces macrogynus (strain ATCC 38327)</name>
    <name type="common">Allomyces javanicus var. macrogynus</name>
    <dbReference type="NCBI Taxonomy" id="578462"/>
    <lineage>
        <taxon>Eukaryota</taxon>
        <taxon>Fungi</taxon>
        <taxon>Fungi incertae sedis</taxon>
        <taxon>Blastocladiomycota</taxon>
        <taxon>Blastocladiomycetes</taxon>
        <taxon>Blastocladiales</taxon>
        <taxon>Blastocladiaceae</taxon>
        <taxon>Allomyces</taxon>
    </lineage>
</organism>
<dbReference type="OrthoDB" id="5586409at2759"/>
<dbReference type="AlphaFoldDB" id="A0A0L0SW01"/>
<name>A0A0L0SW01_ALLM3</name>
<feature type="compositionally biased region" description="Pro residues" evidence="1">
    <location>
        <begin position="26"/>
        <end position="40"/>
    </location>
</feature>
<keyword evidence="4" id="KW-1185">Reference proteome</keyword>
<dbReference type="EMBL" id="GG745350">
    <property type="protein sequence ID" value="KNE66504.1"/>
    <property type="molecule type" value="Genomic_DNA"/>
</dbReference>
<keyword evidence="2" id="KW-0812">Transmembrane</keyword>
<dbReference type="VEuPathDB" id="FungiDB:AMAG_11637"/>
<feature type="compositionally biased region" description="Low complexity" evidence="1">
    <location>
        <begin position="46"/>
        <end position="55"/>
    </location>
</feature>
<evidence type="ECO:0000313" key="4">
    <source>
        <dbReference type="Proteomes" id="UP000054350"/>
    </source>
</evidence>
<proteinExistence type="predicted"/>
<keyword evidence="2" id="KW-1133">Transmembrane helix</keyword>
<reference evidence="4" key="2">
    <citation type="submission" date="2009-11" db="EMBL/GenBank/DDBJ databases">
        <title>The Genome Sequence of Allomyces macrogynus strain ATCC 38327.</title>
        <authorList>
            <consortium name="The Broad Institute Genome Sequencing Platform"/>
            <person name="Russ C."/>
            <person name="Cuomo C."/>
            <person name="Shea T."/>
            <person name="Young S.K."/>
            <person name="Zeng Q."/>
            <person name="Koehrsen M."/>
            <person name="Haas B."/>
            <person name="Borodovsky M."/>
            <person name="Guigo R."/>
            <person name="Alvarado L."/>
            <person name="Berlin A."/>
            <person name="Borenstein D."/>
            <person name="Chen Z."/>
            <person name="Engels R."/>
            <person name="Freedman E."/>
            <person name="Gellesch M."/>
            <person name="Goldberg J."/>
            <person name="Griggs A."/>
            <person name="Gujja S."/>
            <person name="Heiman D."/>
            <person name="Hepburn T."/>
            <person name="Howarth C."/>
            <person name="Jen D."/>
            <person name="Larson L."/>
            <person name="Lewis B."/>
            <person name="Mehta T."/>
            <person name="Park D."/>
            <person name="Pearson M."/>
            <person name="Roberts A."/>
            <person name="Saif S."/>
            <person name="Shenoy N."/>
            <person name="Sisk P."/>
            <person name="Stolte C."/>
            <person name="Sykes S."/>
            <person name="Walk T."/>
            <person name="White J."/>
            <person name="Yandava C."/>
            <person name="Burger G."/>
            <person name="Gray M.W."/>
            <person name="Holland P.W.H."/>
            <person name="King N."/>
            <person name="Lang F.B.F."/>
            <person name="Roger A.J."/>
            <person name="Ruiz-Trillo I."/>
            <person name="Lander E."/>
            <person name="Nusbaum C."/>
        </authorList>
    </citation>
    <scope>NUCLEOTIDE SEQUENCE [LARGE SCALE GENOMIC DNA]</scope>
    <source>
        <strain evidence="4">ATCC 38327</strain>
    </source>
</reference>
<feature type="region of interest" description="Disordered" evidence="1">
    <location>
        <begin position="13"/>
        <end position="55"/>
    </location>
</feature>
<dbReference type="Proteomes" id="UP000054350">
    <property type="component" value="Unassembled WGS sequence"/>
</dbReference>
<accession>A0A0L0SW01</accession>
<sequence length="720" mass="74259">MIEACVEIQRRIDAAANDKPLSSPSSPGPTPSTVPDPAPKPARGDPATAPGGPNTPAAMAASMTLRTLMHLVILAALVLAGGVTWGISLTAGSRTVVANGQSIVQQVPGVLADELAGLLAAAMGVGGLARRTWRFQDVGLAPDGANIPSTSSSSALVAWDDQVGTLATQAVHGAPQLSAMVTFVRPSSSYTGSSSTISTTSPGGWGVRLACFPGAQTNCAPSTRLALLNATQTNLARVLLPPNDGTQLHRIVFGSEADTQTFGTQLDVSSDGAVTAPARSPSTTASYSLGWSVQSYRAASGRNRVTSPTADPVWSPLFYWDSGMWASYLSPLTTASNPTDFQGIAGVDLNMTAVLYERLAAHAATIAARFPLPSVLSGATNARLFLIARFPTGALPTSTSFASVASALVTPLNSAGTPFVLAMSTRPMAVPELMDQTTDTLLAAAVTSMKSAGITLASPALTSSTGLWLRMANVNLGAGKTGAAHAHFAPLTIGSLGLPTASLGTWRMNATLVTVIPEAALLAHLITTSNPWPPVTFFLVLSVLSAAVAAPILHVSTTLTHLATRFYMYATTHAFQRPVKVPTAVASGTASTSMALLDDIPGPTRGSTTTLKAGDYTGLPLDRDPDAMRGKWLLEVYRVRNAMAELATAMAKAALERQLHDRAGIAVAPVHHRIVDKHAAAASPPRAAATVVLSRAVSATPTSASQVLERSPVAEVGRET</sequence>
<keyword evidence="2" id="KW-0472">Membrane</keyword>
<reference evidence="3 4" key="1">
    <citation type="submission" date="2009-11" db="EMBL/GenBank/DDBJ databases">
        <title>Annotation of Allomyces macrogynus ATCC 38327.</title>
        <authorList>
            <consortium name="The Broad Institute Genome Sequencing Platform"/>
            <person name="Russ C."/>
            <person name="Cuomo C."/>
            <person name="Burger G."/>
            <person name="Gray M.W."/>
            <person name="Holland P.W.H."/>
            <person name="King N."/>
            <person name="Lang F.B.F."/>
            <person name="Roger A.J."/>
            <person name="Ruiz-Trillo I."/>
            <person name="Young S.K."/>
            <person name="Zeng Q."/>
            <person name="Gargeya S."/>
            <person name="Fitzgerald M."/>
            <person name="Haas B."/>
            <person name="Abouelleil A."/>
            <person name="Alvarado L."/>
            <person name="Arachchi H.M."/>
            <person name="Berlin A."/>
            <person name="Chapman S.B."/>
            <person name="Gearin G."/>
            <person name="Goldberg J."/>
            <person name="Griggs A."/>
            <person name="Gujja S."/>
            <person name="Hansen M."/>
            <person name="Heiman D."/>
            <person name="Howarth C."/>
            <person name="Larimer J."/>
            <person name="Lui A."/>
            <person name="MacDonald P.J.P."/>
            <person name="McCowen C."/>
            <person name="Montmayeur A."/>
            <person name="Murphy C."/>
            <person name="Neiman D."/>
            <person name="Pearson M."/>
            <person name="Priest M."/>
            <person name="Roberts A."/>
            <person name="Saif S."/>
            <person name="Shea T."/>
            <person name="Sisk P."/>
            <person name="Stolte C."/>
            <person name="Sykes S."/>
            <person name="Wortman J."/>
            <person name="Nusbaum C."/>
            <person name="Birren B."/>
        </authorList>
    </citation>
    <scope>NUCLEOTIDE SEQUENCE [LARGE SCALE GENOMIC DNA]</scope>
    <source>
        <strain evidence="3 4">ATCC 38327</strain>
    </source>
</reference>
<feature type="transmembrane region" description="Helical" evidence="2">
    <location>
        <begin position="68"/>
        <end position="87"/>
    </location>
</feature>